<dbReference type="InterPro" id="IPR016181">
    <property type="entry name" value="Acyl_CoA_acyltransferase"/>
</dbReference>
<dbReference type="CDD" id="cd04301">
    <property type="entry name" value="NAT_SF"/>
    <property type="match status" value="1"/>
</dbReference>
<dbReference type="InParanoid" id="A0A0D1XY86"/>
<dbReference type="Pfam" id="PF13673">
    <property type="entry name" value="Acetyltransf_10"/>
    <property type="match status" value="1"/>
</dbReference>
<dbReference type="GeneID" id="27309680"/>
<dbReference type="InterPro" id="IPR000182">
    <property type="entry name" value="GNAT_dom"/>
</dbReference>
<dbReference type="EMBL" id="KN847532">
    <property type="protein sequence ID" value="KIW07781.1"/>
    <property type="molecule type" value="Genomic_DNA"/>
</dbReference>
<gene>
    <name evidence="2" type="ORF">PV09_01707</name>
</gene>
<dbReference type="PANTHER" id="PTHR42791">
    <property type="entry name" value="GNAT FAMILY ACETYLTRANSFERASE"/>
    <property type="match status" value="1"/>
</dbReference>
<dbReference type="HOGENOM" id="CLU_1012669_0_0_1"/>
<dbReference type="RefSeq" id="XP_016217650.1">
    <property type="nucleotide sequence ID" value="XM_016354638.1"/>
</dbReference>
<proteinExistence type="predicted"/>
<evidence type="ECO:0000313" key="2">
    <source>
        <dbReference type="EMBL" id="KIW07781.1"/>
    </source>
</evidence>
<sequence>MTAVTVHLREATVDDIPAMLSMLLTSFRRFPLFDYLYAPLHDDVSNASDTLYFWDKRLRKTLWDPSRTIIVAEGRNCGLPSEPREAPTQQIERESWSMLSWINSSQALPLSSSQTVCTPIGFAVWQWKGMVQANGGTGHHYRSSLEHFQELLVDLQLWYWRLFYHRKDQDATRFMNYLRSEEDLEKRYHNGTFLYLDNICVDFRVAGNGVGKRLLEWGIQKADSLEIPIKTETTDNNVKFYENSGFKSIGQWTVKGFHQATGMKLHVMQRGMHLE</sequence>
<accession>A0A0D1XY86</accession>
<dbReference type="PANTHER" id="PTHR42791:SF16">
    <property type="entry name" value="N-ACETYLTRANSFERASE DOMAIN-CONTAINING PROTEIN"/>
    <property type="match status" value="1"/>
</dbReference>
<dbReference type="AlphaFoldDB" id="A0A0D1XY86"/>
<keyword evidence="3" id="KW-1185">Reference proteome</keyword>
<dbReference type="InterPro" id="IPR052523">
    <property type="entry name" value="Trichothecene_AcTrans"/>
</dbReference>
<dbReference type="VEuPathDB" id="FungiDB:PV09_01707"/>
<evidence type="ECO:0000259" key="1">
    <source>
        <dbReference type="PROSITE" id="PS51186"/>
    </source>
</evidence>
<protein>
    <recommendedName>
        <fullName evidence="1">N-acetyltransferase domain-containing protein</fullName>
    </recommendedName>
</protein>
<evidence type="ECO:0000313" key="3">
    <source>
        <dbReference type="Proteomes" id="UP000053259"/>
    </source>
</evidence>
<dbReference type="PROSITE" id="PS51186">
    <property type="entry name" value="GNAT"/>
    <property type="match status" value="1"/>
</dbReference>
<dbReference type="OrthoDB" id="2115692at2759"/>
<dbReference type="SUPFAM" id="SSF55729">
    <property type="entry name" value="Acyl-CoA N-acyltransferases (Nat)"/>
    <property type="match status" value="1"/>
</dbReference>
<dbReference type="GO" id="GO:0016747">
    <property type="term" value="F:acyltransferase activity, transferring groups other than amino-acyl groups"/>
    <property type="evidence" value="ECO:0007669"/>
    <property type="project" value="InterPro"/>
</dbReference>
<name>A0A0D1XY86_9PEZI</name>
<dbReference type="Proteomes" id="UP000053259">
    <property type="component" value="Unassembled WGS sequence"/>
</dbReference>
<dbReference type="Gene3D" id="3.40.630.30">
    <property type="match status" value="1"/>
</dbReference>
<reference evidence="2 3" key="1">
    <citation type="submission" date="2015-01" db="EMBL/GenBank/DDBJ databases">
        <title>The Genome Sequence of Ochroconis gallopava CBS43764.</title>
        <authorList>
            <consortium name="The Broad Institute Genomics Platform"/>
            <person name="Cuomo C."/>
            <person name="de Hoog S."/>
            <person name="Gorbushina A."/>
            <person name="Stielow B."/>
            <person name="Teixiera M."/>
            <person name="Abouelleil A."/>
            <person name="Chapman S.B."/>
            <person name="Priest M."/>
            <person name="Young S.K."/>
            <person name="Wortman J."/>
            <person name="Nusbaum C."/>
            <person name="Birren B."/>
        </authorList>
    </citation>
    <scope>NUCLEOTIDE SEQUENCE [LARGE SCALE GENOMIC DNA]</scope>
    <source>
        <strain evidence="2 3">CBS 43764</strain>
    </source>
</reference>
<organism evidence="2 3">
    <name type="scientific">Verruconis gallopava</name>
    <dbReference type="NCBI Taxonomy" id="253628"/>
    <lineage>
        <taxon>Eukaryota</taxon>
        <taxon>Fungi</taxon>
        <taxon>Dikarya</taxon>
        <taxon>Ascomycota</taxon>
        <taxon>Pezizomycotina</taxon>
        <taxon>Dothideomycetes</taxon>
        <taxon>Pleosporomycetidae</taxon>
        <taxon>Venturiales</taxon>
        <taxon>Sympoventuriaceae</taxon>
        <taxon>Verruconis</taxon>
    </lineage>
</organism>
<feature type="domain" description="N-acetyltransferase" evidence="1">
    <location>
        <begin position="136"/>
        <end position="268"/>
    </location>
</feature>